<name>A0A7Y3ZXW3_9VIBR</name>
<dbReference type="InterPro" id="IPR036691">
    <property type="entry name" value="Endo/exonu/phosph_ase_sf"/>
</dbReference>
<proteinExistence type="predicted"/>
<protein>
    <recommendedName>
        <fullName evidence="1">Inositol polyphosphate-related phosphatase domain-containing protein</fullName>
    </recommendedName>
</protein>
<sequence>MKISTGSDQLASYGIETNRSKSNKFSSSVRKVVNCCIPTQKSSTNNDFYSNSLEGLVPPLSARTIQVFTHNNANKKMSKSMCESIVNNSTSDIIFISTEEMKNLSGAMKEFIGRSQYVIVLNSAQKMVTVTKPKELLSLISNPSTTAQITLVKKGITAPNIIDSFTYRDILNNPNKGGTITIQKIGDMKIAMVNIHLDSRDQDERKKEINALLCKITTKHPDVNHIVLSGDFNTRNRKLHGQLVRALQDTESFRSELGVPKKYEIKLPVIFQQENTYKWEADTNAKAKKGSKRRENGEMQSGYLDGVAILTPKEKINTSNCSTMILPEGRSIIGSSFGSDHRSVTVRLNIDRS</sequence>
<dbReference type="Gene3D" id="3.60.10.10">
    <property type="entry name" value="Endonuclease/exonuclease/phosphatase"/>
    <property type="match status" value="1"/>
</dbReference>
<feature type="domain" description="Inositol polyphosphate-related phosphatase" evidence="1">
    <location>
        <begin position="72"/>
        <end position="252"/>
    </location>
</feature>
<gene>
    <name evidence="2" type="ORF">F0225_07135</name>
</gene>
<dbReference type="GO" id="GO:0016791">
    <property type="term" value="F:phosphatase activity"/>
    <property type="evidence" value="ECO:0007669"/>
    <property type="project" value="InterPro"/>
</dbReference>
<evidence type="ECO:0000313" key="2">
    <source>
        <dbReference type="EMBL" id="NOH71115.1"/>
    </source>
</evidence>
<comment type="caution">
    <text evidence="2">The sequence shown here is derived from an EMBL/GenBank/DDBJ whole genome shotgun (WGS) entry which is preliminary data.</text>
</comment>
<reference evidence="2 3" key="1">
    <citation type="submission" date="2019-09" db="EMBL/GenBank/DDBJ databases">
        <title>Draft genome sequencing and comparative genomics of hatchery-associated Vibrios.</title>
        <authorList>
            <person name="Kehlet-Delgado H."/>
            <person name="Mueller R.S."/>
        </authorList>
    </citation>
    <scope>NUCLEOTIDE SEQUENCE [LARGE SCALE GENOMIC DNA]</scope>
    <source>
        <strain evidence="2 3">99-46-Y</strain>
    </source>
</reference>
<accession>A0A7Y3ZXW3</accession>
<dbReference type="AlphaFoldDB" id="A0A7Y3ZXW3"/>
<dbReference type="RefSeq" id="WP_171360496.1">
    <property type="nucleotide sequence ID" value="NZ_VTXC01000014.1"/>
</dbReference>
<dbReference type="Proteomes" id="UP000565719">
    <property type="component" value="Unassembled WGS sequence"/>
</dbReference>
<dbReference type="GO" id="GO:0046856">
    <property type="term" value="P:phosphatidylinositol dephosphorylation"/>
    <property type="evidence" value="ECO:0007669"/>
    <property type="project" value="InterPro"/>
</dbReference>
<evidence type="ECO:0000259" key="1">
    <source>
        <dbReference type="Pfam" id="PF22669"/>
    </source>
</evidence>
<dbReference type="InterPro" id="IPR000300">
    <property type="entry name" value="IPPc"/>
</dbReference>
<dbReference type="Pfam" id="PF22669">
    <property type="entry name" value="Exo_endo_phos2"/>
    <property type="match status" value="1"/>
</dbReference>
<evidence type="ECO:0000313" key="3">
    <source>
        <dbReference type="Proteomes" id="UP000565719"/>
    </source>
</evidence>
<dbReference type="SUPFAM" id="SSF56219">
    <property type="entry name" value="DNase I-like"/>
    <property type="match status" value="1"/>
</dbReference>
<organism evidence="2 3">
    <name type="scientific">Vibrio pectenicida</name>
    <dbReference type="NCBI Taxonomy" id="62763"/>
    <lineage>
        <taxon>Bacteria</taxon>
        <taxon>Pseudomonadati</taxon>
        <taxon>Pseudomonadota</taxon>
        <taxon>Gammaproteobacteria</taxon>
        <taxon>Vibrionales</taxon>
        <taxon>Vibrionaceae</taxon>
        <taxon>Vibrio</taxon>
    </lineage>
</organism>
<dbReference type="EMBL" id="VTXC01000014">
    <property type="protein sequence ID" value="NOH71115.1"/>
    <property type="molecule type" value="Genomic_DNA"/>
</dbReference>